<keyword evidence="2" id="KW-1185">Reference proteome</keyword>
<evidence type="ECO:0000313" key="2">
    <source>
        <dbReference type="Proteomes" id="UP001596270"/>
    </source>
</evidence>
<dbReference type="RefSeq" id="WP_371434610.1">
    <property type="nucleotide sequence ID" value="NZ_JBHSRS010000005.1"/>
</dbReference>
<proteinExistence type="predicted"/>
<name>A0ABW1TU66_9BURK</name>
<comment type="caution">
    <text evidence="1">The sequence shown here is derived from an EMBL/GenBank/DDBJ whole genome shotgun (WGS) entry which is preliminary data.</text>
</comment>
<dbReference type="EMBL" id="JBHSRS010000005">
    <property type="protein sequence ID" value="MFC6280277.1"/>
    <property type="molecule type" value="Genomic_DNA"/>
</dbReference>
<sequence>MDAESLSDTPLPSLLQGRFSGPAEFAEMIRMAFATAAAQGWREIILSDSSFEDWPLGERVVAQSLNDWSKSGRKLTMLARSYDEVLRRHARFVTWRRTWAHIVECRGNTSISADDLPSALWSPSWVFQRLDLERCAGVAGPEAARRVVLKERLDECLRRSSPAFPATTLGI</sequence>
<evidence type="ECO:0000313" key="1">
    <source>
        <dbReference type="EMBL" id="MFC6280277.1"/>
    </source>
</evidence>
<gene>
    <name evidence="1" type="ORF">ACFQND_03400</name>
</gene>
<reference evidence="2" key="1">
    <citation type="journal article" date="2019" name="Int. J. Syst. Evol. Microbiol.">
        <title>The Global Catalogue of Microorganisms (GCM) 10K type strain sequencing project: providing services to taxonomists for standard genome sequencing and annotation.</title>
        <authorList>
            <consortium name="The Broad Institute Genomics Platform"/>
            <consortium name="The Broad Institute Genome Sequencing Center for Infectious Disease"/>
            <person name="Wu L."/>
            <person name="Ma J."/>
        </authorList>
    </citation>
    <scope>NUCLEOTIDE SEQUENCE [LARGE SCALE GENOMIC DNA]</scope>
    <source>
        <strain evidence="2">CCUG 39402</strain>
    </source>
</reference>
<organism evidence="1 2">
    <name type="scientific">Polaromonas aquatica</name>
    <dbReference type="NCBI Taxonomy" id="332657"/>
    <lineage>
        <taxon>Bacteria</taxon>
        <taxon>Pseudomonadati</taxon>
        <taxon>Pseudomonadota</taxon>
        <taxon>Betaproteobacteria</taxon>
        <taxon>Burkholderiales</taxon>
        <taxon>Comamonadaceae</taxon>
        <taxon>Polaromonas</taxon>
    </lineage>
</organism>
<protein>
    <submittedName>
        <fullName evidence="1">Uncharacterized protein</fullName>
    </submittedName>
</protein>
<accession>A0ABW1TU66</accession>
<dbReference type="Proteomes" id="UP001596270">
    <property type="component" value="Unassembled WGS sequence"/>
</dbReference>